<keyword evidence="1" id="KW-1133">Transmembrane helix</keyword>
<reference evidence="3" key="1">
    <citation type="submission" date="2016-11" db="UniProtKB">
        <authorList>
            <consortium name="WormBaseParasite"/>
        </authorList>
    </citation>
    <scope>IDENTIFICATION</scope>
</reference>
<dbReference type="AlphaFoldDB" id="A0A1I7WK67"/>
<evidence type="ECO:0000313" key="3">
    <source>
        <dbReference type="WBParaSite" id="Hba_05430"/>
    </source>
</evidence>
<sequence length="212" mass="25011">MQIIQINYAHVTKTLKPKNYCQSKNFCKEMSAFMLQKTSLSIVNVILFRRKLLFFLVVRRKLSDNIRQKSDTHRHETLVALYLDCDTCVFFLIIILYLLFVYSLISISALFRMDKFYCLNYFILKNAALQRLFLFHSQQIIAGSIELIMVKLLTTKLSYFSIIPYTSIILQKVKHSNSFLFSLPTDPQHKKLQRLTTQAICFDNSDSRKRRL</sequence>
<keyword evidence="1" id="KW-0812">Transmembrane</keyword>
<accession>A0A1I7WK67</accession>
<evidence type="ECO:0000256" key="1">
    <source>
        <dbReference type="SAM" id="Phobius"/>
    </source>
</evidence>
<feature type="transmembrane region" description="Helical" evidence="1">
    <location>
        <begin position="79"/>
        <end position="105"/>
    </location>
</feature>
<keyword evidence="2" id="KW-1185">Reference proteome</keyword>
<proteinExistence type="predicted"/>
<dbReference type="Proteomes" id="UP000095283">
    <property type="component" value="Unplaced"/>
</dbReference>
<name>A0A1I7WK67_HETBA</name>
<organism evidence="2 3">
    <name type="scientific">Heterorhabditis bacteriophora</name>
    <name type="common">Entomopathogenic nematode worm</name>
    <dbReference type="NCBI Taxonomy" id="37862"/>
    <lineage>
        <taxon>Eukaryota</taxon>
        <taxon>Metazoa</taxon>
        <taxon>Ecdysozoa</taxon>
        <taxon>Nematoda</taxon>
        <taxon>Chromadorea</taxon>
        <taxon>Rhabditida</taxon>
        <taxon>Rhabditina</taxon>
        <taxon>Rhabditomorpha</taxon>
        <taxon>Strongyloidea</taxon>
        <taxon>Heterorhabditidae</taxon>
        <taxon>Heterorhabditis</taxon>
    </lineage>
</organism>
<protein>
    <submittedName>
        <fullName evidence="3">Transmembrane protein</fullName>
    </submittedName>
</protein>
<dbReference type="WBParaSite" id="Hba_05430">
    <property type="protein sequence ID" value="Hba_05430"/>
    <property type="gene ID" value="Hba_05430"/>
</dbReference>
<evidence type="ECO:0000313" key="2">
    <source>
        <dbReference type="Proteomes" id="UP000095283"/>
    </source>
</evidence>
<keyword evidence="1" id="KW-0472">Membrane</keyword>